<keyword evidence="2" id="KW-1185">Reference proteome</keyword>
<dbReference type="InterPro" id="IPR011013">
    <property type="entry name" value="Gal_mutarotase_sf_dom"/>
</dbReference>
<proteinExistence type="predicted"/>
<dbReference type="eggNOG" id="COG2017">
    <property type="taxonomic scope" value="Bacteria"/>
</dbReference>
<dbReference type="Pfam" id="PF01263">
    <property type="entry name" value="Aldose_epim"/>
    <property type="match status" value="1"/>
</dbReference>
<evidence type="ECO:0008006" key="3">
    <source>
        <dbReference type="Google" id="ProtNLM"/>
    </source>
</evidence>
<dbReference type="Proteomes" id="UP000004121">
    <property type="component" value="Unassembled WGS sequence"/>
</dbReference>
<dbReference type="GO" id="GO:0033499">
    <property type="term" value="P:galactose catabolic process via UDP-galactose, Leloir pathway"/>
    <property type="evidence" value="ECO:0007669"/>
    <property type="project" value="TreeGrafter"/>
</dbReference>
<dbReference type="AlphaFoldDB" id="C2KVR3"/>
<dbReference type="PANTHER" id="PTHR10091:SF0">
    <property type="entry name" value="GALACTOSE MUTAROTASE"/>
    <property type="match status" value="1"/>
</dbReference>
<evidence type="ECO:0000313" key="2">
    <source>
        <dbReference type="Proteomes" id="UP000004121"/>
    </source>
</evidence>
<dbReference type="InterPro" id="IPR008183">
    <property type="entry name" value="Aldose_1/G6P_1-epimerase"/>
</dbReference>
<organism evidence="1 2">
    <name type="scientific">Oribacterium sinus F0268</name>
    <dbReference type="NCBI Taxonomy" id="585501"/>
    <lineage>
        <taxon>Bacteria</taxon>
        <taxon>Bacillati</taxon>
        <taxon>Bacillota</taxon>
        <taxon>Clostridia</taxon>
        <taxon>Lachnospirales</taxon>
        <taxon>Lachnospiraceae</taxon>
        <taxon>Oribacterium</taxon>
    </lineage>
</organism>
<dbReference type="InParanoid" id="C2KVR3"/>
<dbReference type="GO" id="GO:0030246">
    <property type="term" value="F:carbohydrate binding"/>
    <property type="evidence" value="ECO:0007669"/>
    <property type="project" value="InterPro"/>
</dbReference>
<dbReference type="GO" id="GO:0006006">
    <property type="term" value="P:glucose metabolic process"/>
    <property type="evidence" value="ECO:0007669"/>
    <property type="project" value="TreeGrafter"/>
</dbReference>
<reference evidence="1 2" key="1">
    <citation type="submission" date="2009-04" db="EMBL/GenBank/DDBJ databases">
        <authorList>
            <person name="Qin X."/>
            <person name="Bachman B."/>
            <person name="Battles P."/>
            <person name="Bell A."/>
            <person name="Bess C."/>
            <person name="Bickham C."/>
            <person name="Chaboub L."/>
            <person name="Chen D."/>
            <person name="Coyle M."/>
            <person name="Deiros D.R."/>
            <person name="Dinh H."/>
            <person name="Forbes L."/>
            <person name="Fowler G."/>
            <person name="Francisco L."/>
            <person name="Fu Q."/>
            <person name="Gubbala S."/>
            <person name="Hale W."/>
            <person name="Han Y."/>
            <person name="Hemphill L."/>
            <person name="Highlander S.K."/>
            <person name="Hirani K."/>
            <person name="Hogues M."/>
            <person name="Jackson L."/>
            <person name="Jakkamsetti A."/>
            <person name="Javaid M."/>
            <person name="Jiang H."/>
            <person name="Korchina V."/>
            <person name="Kovar C."/>
            <person name="Lara F."/>
            <person name="Lee S."/>
            <person name="Mata R."/>
            <person name="Mathew T."/>
            <person name="Moen C."/>
            <person name="Morales K."/>
            <person name="Munidasa M."/>
            <person name="Nazareth L."/>
            <person name="Ngo R."/>
            <person name="Nguyen L."/>
            <person name="Okwuonu G."/>
            <person name="Ongeri F."/>
            <person name="Patil S."/>
            <person name="Petrosino J."/>
            <person name="Pham C."/>
            <person name="Pham P."/>
            <person name="Pu L.-L."/>
            <person name="Puazo M."/>
            <person name="Raj R."/>
            <person name="Reid J."/>
            <person name="Rouhana J."/>
            <person name="Saada N."/>
            <person name="Shang Y."/>
            <person name="Simmons D."/>
            <person name="Thornton R."/>
            <person name="Warren J."/>
            <person name="Weissenberger G."/>
            <person name="Zhang J."/>
            <person name="Zhang L."/>
            <person name="Zhou C."/>
            <person name="Zhu D."/>
            <person name="Muzny D."/>
            <person name="Worley K."/>
            <person name="Gibbs R."/>
        </authorList>
    </citation>
    <scope>NUCLEOTIDE SEQUENCE [LARGE SCALE GENOMIC DNA]</scope>
    <source>
        <strain evidence="1 2">F0268</strain>
    </source>
</reference>
<dbReference type="Gene3D" id="2.70.98.10">
    <property type="match status" value="1"/>
</dbReference>
<name>C2KVR3_9FIRM</name>
<dbReference type="STRING" id="585501.HMPREF6123_0582"/>
<dbReference type="SUPFAM" id="SSF74650">
    <property type="entry name" value="Galactose mutarotase-like"/>
    <property type="match status" value="1"/>
</dbReference>
<evidence type="ECO:0000313" key="1">
    <source>
        <dbReference type="EMBL" id="EEJ52129.1"/>
    </source>
</evidence>
<dbReference type="PANTHER" id="PTHR10091">
    <property type="entry name" value="ALDOSE-1-EPIMERASE"/>
    <property type="match status" value="1"/>
</dbReference>
<dbReference type="HOGENOM" id="CLU_2837310_0_0_9"/>
<sequence>FYTANFLMAEDMGKDGVSYEPHSGYCFETQYYPDAINVPNFLAPIVAAGSTYHSETIYRFRQRLI</sequence>
<gene>
    <name evidence="1" type="ORF">HMPREF6123_0582</name>
</gene>
<feature type="non-terminal residue" evidence="1">
    <location>
        <position position="1"/>
    </location>
</feature>
<dbReference type="InterPro" id="IPR014718">
    <property type="entry name" value="GH-type_carb-bd"/>
</dbReference>
<dbReference type="EMBL" id="ACKX01000061">
    <property type="protein sequence ID" value="EEJ52129.1"/>
    <property type="molecule type" value="Genomic_DNA"/>
</dbReference>
<accession>C2KVR3</accession>
<dbReference type="GO" id="GO:0004034">
    <property type="term" value="F:aldose 1-epimerase activity"/>
    <property type="evidence" value="ECO:0007669"/>
    <property type="project" value="TreeGrafter"/>
</dbReference>
<comment type="caution">
    <text evidence="1">The sequence shown here is derived from an EMBL/GenBank/DDBJ whole genome shotgun (WGS) entry which is preliminary data.</text>
</comment>
<protein>
    <recommendedName>
        <fullName evidence="3">Aldose 1-epimerase</fullName>
    </recommendedName>
</protein>